<protein>
    <submittedName>
        <fullName evidence="1">Uncharacterized protein</fullName>
    </submittedName>
</protein>
<reference evidence="1 2" key="1">
    <citation type="submission" date="2019-01" db="EMBL/GenBank/DDBJ databases">
        <title>Draft genomes of a novel of Aminipila strains.</title>
        <authorList>
            <person name="Ma S."/>
        </authorList>
    </citation>
    <scope>NUCLEOTIDE SEQUENCE [LARGE SCALE GENOMIC DNA]</scope>
    <source>
        <strain evidence="2">JN-39</strain>
    </source>
</reference>
<evidence type="ECO:0000313" key="1">
    <source>
        <dbReference type="EMBL" id="QAT41754.1"/>
    </source>
</evidence>
<organism evidence="1 2">
    <name type="scientific">Aminipila luticellarii</name>
    <dbReference type="NCBI Taxonomy" id="2507160"/>
    <lineage>
        <taxon>Bacteria</taxon>
        <taxon>Bacillati</taxon>
        <taxon>Bacillota</taxon>
        <taxon>Clostridia</taxon>
        <taxon>Peptostreptococcales</taxon>
        <taxon>Anaerovoracaceae</taxon>
        <taxon>Aminipila</taxon>
    </lineage>
</organism>
<sequence>MCQILSESANETRMVALYETKEELQELFNDEFMKQYTNFNSFEEFTFSGAVFVNWKADFIVEDRKAFDCCVRGKTSFETWKQMYERAYELKREII</sequence>
<dbReference type="Proteomes" id="UP000287601">
    <property type="component" value="Chromosome"/>
</dbReference>
<dbReference type="AlphaFoldDB" id="A0A410PS51"/>
<proteinExistence type="predicted"/>
<dbReference type="KEGG" id="amij:EQM06_00130"/>
<evidence type="ECO:0000313" key="2">
    <source>
        <dbReference type="Proteomes" id="UP000287601"/>
    </source>
</evidence>
<gene>
    <name evidence="1" type="ORF">EQM06_00130</name>
</gene>
<keyword evidence="2" id="KW-1185">Reference proteome</keyword>
<dbReference type="EMBL" id="CP035281">
    <property type="protein sequence ID" value="QAT41754.1"/>
    <property type="molecule type" value="Genomic_DNA"/>
</dbReference>
<dbReference type="OrthoDB" id="1778663at2"/>
<name>A0A410PS51_9FIRM</name>
<dbReference type="RefSeq" id="WP_128744408.1">
    <property type="nucleotide sequence ID" value="NZ_CP035281.1"/>
</dbReference>
<accession>A0A410PS51</accession>